<evidence type="ECO:0008006" key="4">
    <source>
        <dbReference type="Google" id="ProtNLM"/>
    </source>
</evidence>
<keyword evidence="1" id="KW-0732">Signal</keyword>
<organism evidence="2 3">
    <name type="scientific">Variovorax guangxiensis</name>
    <dbReference type="NCBI Taxonomy" id="1775474"/>
    <lineage>
        <taxon>Bacteria</taxon>
        <taxon>Pseudomonadati</taxon>
        <taxon>Pseudomonadota</taxon>
        <taxon>Betaproteobacteria</taxon>
        <taxon>Burkholderiales</taxon>
        <taxon>Comamonadaceae</taxon>
        <taxon>Variovorax</taxon>
    </lineage>
</organism>
<evidence type="ECO:0000313" key="2">
    <source>
        <dbReference type="EMBL" id="TPG29227.1"/>
    </source>
</evidence>
<gene>
    <name evidence="2" type="ORF">EAH82_10790</name>
</gene>
<evidence type="ECO:0000256" key="1">
    <source>
        <dbReference type="SAM" id="SignalP"/>
    </source>
</evidence>
<sequence>MNIFPIPRCAVAAMAGSALFLCLTSAHAATNPPIRMVDGVEYMCGGASKDEARFMEMVAPRWAATLEFALGQTSRGVSPEDVKVLVRSKYTGKQVMEATATGPLMLTRLEPGVYEVEATVGGVTLTQLLTVFNGTTANARFVWPSNIDVPALAGRTVVTQDATASRQ</sequence>
<dbReference type="AlphaFoldDB" id="A0A502DV49"/>
<comment type="caution">
    <text evidence="2">The sequence shown here is derived from an EMBL/GenBank/DDBJ whole genome shotgun (WGS) entry which is preliminary data.</text>
</comment>
<name>A0A502DV49_9BURK</name>
<dbReference type="EMBL" id="RCZI01000002">
    <property type="protein sequence ID" value="TPG29227.1"/>
    <property type="molecule type" value="Genomic_DNA"/>
</dbReference>
<reference evidence="2 3" key="1">
    <citation type="journal article" date="2019" name="Environ. Microbiol.">
        <title>Species interactions and distinct microbial communities in high Arctic permafrost affected cryosols are associated with the CH4 and CO2 gas fluxes.</title>
        <authorList>
            <person name="Altshuler I."/>
            <person name="Hamel J."/>
            <person name="Turney S."/>
            <person name="Magnuson E."/>
            <person name="Levesque R."/>
            <person name="Greer C."/>
            <person name="Whyte L.G."/>
        </authorList>
    </citation>
    <scope>NUCLEOTIDE SEQUENCE [LARGE SCALE GENOMIC DNA]</scope>
    <source>
        <strain evidence="2 3">S06.C</strain>
    </source>
</reference>
<dbReference type="OrthoDB" id="8926484at2"/>
<dbReference type="Proteomes" id="UP000319212">
    <property type="component" value="Unassembled WGS sequence"/>
</dbReference>
<protein>
    <recommendedName>
        <fullName evidence="4">Carboxypeptidase regulatory-like domain-containing protein</fullName>
    </recommendedName>
</protein>
<proteinExistence type="predicted"/>
<feature type="signal peptide" evidence="1">
    <location>
        <begin position="1"/>
        <end position="28"/>
    </location>
</feature>
<feature type="chain" id="PRO_5021365355" description="Carboxypeptidase regulatory-like domain-containing protein" evidence="1">
    <location>
        <begin position="29"/>
        <end position="167"/>
    </location>
</feature>
<evidence type="ECO:0000313" key="3">
    <source>
        <dbReference type="Proteomes" id="UP000319212"/>
    </source>
</evidence>
<accession>A0A502DV49</accession>